<dbReference type="SMART" id="SM00450">
    <property type="entry name" value="RHOD"/>
    <property type="match status" value="1"/>
</dbReference>
<dbReference type="Proteomes" id="UP000287296">
    <property type="component" value="Unassembled WGS sequence"/>
</dbReference>
<dbReference type="Gene3D" id="3.40.50.300">
    <property type="entry name" value="P-loop containing nucleotide triphosphate hydrolases"/>
    <property type="match status" value="1"/>
</dbReference>
<sequence length="347" mass="39953">MFHDITVSDLLSKKDTEPHTIIDVRSPKEFKEATIPSSINIPVFNDEERAEVGTIYKKVGKEAAMERGLAIFSKKLPEFIGEFKKIETPMTVFCWRGGMRSKTAATVLDLMGIRANRLGGGIRSYRRWIVNYLETGKFRPKLLVLNGYTGTGKTYILQKLKEKGYPVIDLEKMAGHRGSIFGQIGLTPSNQKKFDSALVTEMLEYENEQFVFIEGESKRIGRVYLPDIIYDKKEKGLQIFIDLPLEERVKNIIEEYEPWGHPERFQEAFRYIKKKIHTPVAKQIEAHLEEGEFTQAVRLLLEYYYDPRYEYSASHYPESQKITVQADSVDDAFNKLLEGIQQSKMGA</sequence>
<dbReference type="AlphaFoldDB" id="A0A429X7Y1"/>
<evidence type="ECO:0000313" key="3">
    <source>
        <dbReference type="EMBL" id="RST59333.1"/>
    </source>
</evidence>
<accession>A0A429X7Y1</accession>
<dbReference type="EMBL" id="QYTW02000011">
    <property type="protein sequence ID" value="RST59333.1"/>
    <property type="molecule type" value="Genomic_DNA"/>
</dbReference>
<keyword evidence="1" id="KW-0711">Selenium</keyword>
<feature type="domain" description="Rhodanese" evidence="2">
    <location>
        <begin position="15"/>
        <end position="131"/>
    </location>
</feature>
<dbReference type="SUPFAM" id="SSF52540">
    <property type="entry name" value="P-loop containing nucleoside triphosphate hydrolases"/>
    <property type="match status" value="1"/>
</dbReference>
<dbReference type="GO" id="GO:0043828">
    <property type="term" value="F:tRNA 2-selenouridine synthase activity"/>
    <property type="evidence" value="ECO:0007669"/>
    <property type="project" value="InterPro"/>
</dbReference>
<evidence type="ECO:0000259" key="2">
    <source>
        <dbReference type="PROSITE" id="PS50206"/>
    </source>
</evidence>
<name>A0A429X7Y1_SIMTE</name>
<dbReference type="RefSeq" id="WP_120119437.1">
    <property type="nucleotide sequence ID" value="NZ_QYTW02000011.1"/>
</dbReference>
<dbReference type="PANTHER" id="PTHR30401">
    <property type="entry name" value="TRNA 2-SELENOURIDINE SYNTHASE"/>
    <property type="match status" value="1"/>
</dbReference>
<dbReference type="OrthoDB" id="9808735at2"/>
<dbReference type="PANTHER" id="PTHR30401:SF0">
    <property type="entry name" value="TRNA 2-SELENOURIDINE SYNTHASE"/>
    <property type="match status" value="1"/>
</dbReference>
<dbReference type="InterPro" id="IPR058840">
    <property type="entry name" value="AAA_SelU"/>
</dbReference>
<organism evidence="3 4">
    <name type="scientific">Siminovitchia terrae</name>
    <name type="common">Bacillus terrae</name>
    <dbReference type="NCBI Taxonomy" id="1914933"/>
    <lineage>
        <taxon>Bacteria</taxon>
        <taxon>Bacillati</taxon>
        <taxon>Bacillota</taxon>
        <taxon>Bacilli</taxon>
        <taxon>Bacillales</taxon>
        <taxon>Bacillaceae</taxon>
        <taxon>Siminovitchia</taxon>
    </lineage>
</organism>
<dbReference type="NCBIfam" id="TIGR03167">
    <property type="entry name" value="tRNA_sel_U_synt"/>
    <property type="match status" value="1"/>
</dbReference>
<dbReference type="PROSITE" id="PS50206">
    <property type="entry name" value="RHODANESE_3"/>
    <property type="match status" value="1"/>
</dbReference>
<dbReference type="NCBIfam" id="NF008752">
    <property type="entry name" value="PRK11784.1-4"/>
    <property type="match status" value="1"/>
</dbReference>
<protein>
    <submittedName>
        <fullName evidence="3">tRNA 2-selenouridine(34) synthase MnmH</fullName>
    </submittedName>
</protein>
<evidence type="ECO:0000313" key="4">
    <source>
        <dbReference type="Proteomes" id="UP000287296"/>
    </source>
</evidence>
<comment type="caution">
    <text evidence="3">The sequence shown here is derived from an EMBL/GenBank/DDBJ whole genome shotgun (WGS) entry which is preliminary data.</text>
</comment>
<dbReference type="InterPro" id="IPR001763">
    <property type="entry name" value="Rhodanese-like_dom"/>
</dbReference>
<dbReference type="InterPro" id="IPR017582">
    <property type="entry name" value="SelU"/>
</dbReference>
<dbReference type="InterPro" id="IPR036873">
    <property type="entry name" value="Rhodanese-like_dom_sf"/>
</dbReference>
<evidence type="ECO:0000256" key="1">
    <source>
        <dbReference type="ARBA" id="ARBA00023266"/>
    </source>
</evidence>
<dbReference type="InterPro" id="IPR027417">
    <property type="entry name" value="P-loop_NTPase"/>
</dbReference>
<dbReference type="GO" id="GO:0002098">
    <property type="term" value="P:tRNA wobble uridine modification"/>
    <property type="evidence" value="ECO:0007669"/>
    <property type="project" value="InterPro"/>
</dbReference>
<proteinExistence type="predicted"/>
<dbReference type="Pfam" id="PF00581">
    <property type="entry name" value="Rhodanese"/>
    <property type="match status" value="1"/>
</dbReference>
<dbReference type="Gene3D" id="3.40.250.10">
    <property type="entry name" value="Rhodanese-like domain"/>
    <property type="match status" value="1"/>
</dbReference>
<dbReference type="SUPFAM" id="SSF52821">
    <property type="entry name" value="Rhodanese/Cell cycle control phosphatase"/>
    <property type="match status" value="1"/>
</dbReference>
<gene>
    <name evidence="3" type="primary">mnmH</name>
    <name evidence="3" type="ORF">D5F11_012095</name>
</gene>
<dbReference type="Pfam" id="PF26341">
    <property type="entry name" value="AAA_SelU"/>
    <property type="match status" value="1"/>
</dbReference>
<reference evidence="3 4" key="1">
    <citation type="submission" date="2018-12" db="EMBL/GenBank/DDBJ databases">
        <authorList>
            <person name="Sun L."/>
            <person name="Chen Z."/>
        </authorList>
    </citation>
    <scope>NUCLEOTIDE SEQUENCE [LARGE SCALE GENOMIC DNA]</scope>
    <source>
        <strain evidence="3 4">LMG 29736</strain>
    </source>
</reference>
<dbReference type="NCBIfam" id="NF008750">
    <property type="entry name" value="PRK11784.1-2"/>
    <property type="match status" value="1"/>
</dbReference>